<dbReference type="EMBL" id="CP012159">
    <property type="protein sequence ID" value="AKT39180.1"/>
    <property type="molecule type" value="Genomic_DNA"/>
</dbReference>
<dbReference type="KEGG" id="ccro:CMC5_033270"/>
<evidence type="ECO:0000313" key="1">
    <source>
        <dbReference type="EMBL" id="AKT39180.1"/>
    </source>
</evidence>
<evidence type="ECO:0000313" key="2">
    <source>
        <dbReference type="Proteomes" id="UP000067626"/>
    </source>
</evidence>
<name>A0A0K1EE88_CHOCO</name>
<dbReference type="STRING" id="52.CMC5_033270"/>
<accession>A0A0K1EE88</accession>
<dbReference type="RefSeq" id="WP_050431313.1">
    <property type="nucleotide sequence ID" value="NZ_CP012159.1"/>
</dbReference>
<dbReference type="OrthoDB" id="1253606at2"/>
<dbReference type="Proteomes" id="UP000067626">
    <property type="component" value="Chromosome"/>
</dbReference>
<dbReference type="AlphaFoldDB" id="A0A0K1EE88"/>
<organism evidence="1 2">
    <name type="scientific">Chondromyces crocatus</name>
    <dbReference type="NCBI Taxonomy" id="52"/>
    <lineage>
        <taxon>Bacteria</taxon>
        <taxon>Pseudomonadati</taxon>
        <taxon>Myxococcota</taxon>
        <taxon>Polyangia</taxon>
        <taxon>Polyangiales</taxon>
        <taxon>Polyangiaceae</taxon>
        <taxon>Chondromyces</taxon>
    </lineage>
</organism>
<gene>
    <name evidence="1" type="ORF">CMC5_033270</name>
</gene>
<proteinExistence type="predicted"/>
<keyword evidence="2" id="KW-1185">Reference proteome</keyword>
<protein>
    <submittedName>
        <fullName evidence="1">Uncharacterized protein</fullName>
    </submittedName>
</protein>
<reference evidence="1 2" key="1">
    <citation type="submission" date="2015-07" db="EMBL/GenBank/DDBJ databases">
        <title>Genome analysis of myxobacterium Chondromyces crocatus Cm c5 reveals a high potential for natural compound synthesis and the genetic basis for the loss of fruiting body formation.</title>
        <authorList>
            <person name="Zaburannyi N."/>
            <person name="Bunk B."/>
            <person name="Maier J."/>
            <person name="Overmann J."/>
            <person name="Mueller R."/>
        </authorList>
    </citation>
    <scope>NUCLEOTIDE SEQUENCE [LARGE SCALE GENOMIC DNA]</scope>
    <source>
        <strain evidence="1 2">Cm c5</strain>
    </source>
</reference>
<sequence>MNVLVDIGKQRYGLTRDPCWAKYHQWTWDRFPLRLPACEIHCTQRDIETPDWGVITWDMEDGIPMVCRLDGPEGDVLVELLPRRNIGTEEARSRSIRSERLPRARLASAAGFGFEWVFEIPVKPVGDYQPAKALGIIRVDGERLLGKETTLTIIARLKLA</sequence>